<comment type="caution">
    <text evidence="2">The sequence shown here is derived from an EMBL/GenBank/DDBJ whole genome shotgun (WGS) entry which is preliminary data.</text>
</comment>
<dbReference type="InterPro" id="IPR000719">
    <property type="entry name" value="Prot_kinase_dom"/>
</dbReference>
<dbReference type="PROSITE" id="PS50011">
    <property type="entry name" value="PROTEIN_KINASE_DOM"/>
    <property type="match status" value="1"/>
</dbReference>
<dbReference type="Gene3D" id="1.10.510.10">
    <property type="entry name" value="Transferase(Phosphotransferase) domain 1"/>
    <property type="match status" value="1"/>
</dbReference>
<sequence length="354" mass="37613">MDTAQALLRRVEDATTPADLYGPADGDPAGVRRARRTHRVLALHLHPDRPAAGLDSARAAAAFAKATALYAAWSRPTGGTGGGDTDDRGEVLVGSRGTHRLGPLLARGTVANVYAVPGTDTVVKLVRRPGSNRFVRNERAALRTLARYATGTEAWLAPYVPRLVDTATAAADEAGGEVLEANVLGSLGRADGFVSLAAVRDAAPDGLDGRDWAWMQRRLLRALAGAHAAGLVHGAVLPENVLIHPREHGVVLAGWSFATRPGRRAEGVVRSQAGAYPPEATDGLVTPATDVAMLGALALTMLRPGERAQRRFAQGCRQAEPRMRPTAAGLLEEYDDLLERLHGPRRFRPFDLAV</sequence>
<dbReference type="EMBL" id="JAVYII010000003">
    <property type="protein sequence ID" value="MDT9593007.1"/>
    <property type="molecule type" value="Genomic_DNA"/>
</dbReference>
<organism evidence="2 3">
    <name type="scientific">Nocardioides imazamoxiresistens</name>
    <dbReference type="NCBI Taxonomy" id="3231893"/>
    <lineage>
        <taxon>Bacteria</taxon>
        <taxon>Bacillati</taxon>
        <taxon>Actinomycetota</taxon>
        <taxon>Actinomycetes</taxon>
        <taxon>Propionibacteriales</taxon>
        <taxon>Nocardioidaceae</taxon>
        <taxon>Nocardioides</taxon>
    </lineage>
</organism>
<dbReference type="RefSeq" id="WP_315732434.1">
    <property type="nucleotide sequence ID" value="NZ_JAVYII010000003.1"/>
</dbReference>
<evidence type="ECO:0000313" key="2">
    <source>
        <dbReference type="EMBL" id="MDT9593007.1"/>
    </source>
</evidence>
<evidence type="ECO:0000313" key="3">
    <source>
        <dbReference type="Proteomes" id="UP001268542"/>
    </source>
</evidence>
<feature type="domain" description="Protein kinase" evidence="1">
    <location>
        <begin position="99"/>
        <end position="354"/>
    </location>
</feature>
<gene>
    <name evidence="2" type="ORF">RDV89_08005</name>
</gene>
<reference evidence="2 3" key="1">
    <citation type="submission" date="2023-08" db="EMBL/GenBank/DDBJ databases">
        <title>Nocardioides seae sp. nov., a bacterium isolated from a soil.</title>
        <authorList>
            <person name="Wang X."/>
        </authorList>
    </citation>
    <scope>NUCLEOTIDE SEQUENCE [LARGE SCALE GENOMIC DNA]</scope>
    <source>
        <strain evidence="2 3">YZH12</strain>
    </source>
</reference>
<accession>A0ABU3PW02</accession>
<protein>
    <recommendedName>
        <fullName evidence="1">Protein kinase domain-containing protein</fullName>
    </recommendedName>
</protein>
<dbReference type="SUPFAM" id="SSF56112">
    <property type="entry name" value="Protein kinase-like (PK-like)"/>
    <property type="match status" value="1"/>
</dbReference>
<evidence type="ECO:0000259" key="1">
    <source>
        <dbReference type="PROSITE" id="PS50011"/>
    </source>
</evidence>
<dbReference type="InterPro" id="IPR011009">
    <property type="entry name" value="Kinase-like_dom_sf"/>
</dbReference>
<keyword evidence="3" id="KW-1185">Reference proteome</keyword>
<proteinExistence type="predicted"/>
<dbReference type="Proteomes" id="UP001268542">
    <property type="component" value="Unassembled WGS sequence"/>
</dbReference>
<name>A0ABU3PW02_9ACTN</name>